<protein>
    <recommendedName>
        <fullName evidence="3">Methyltransferase</fullName>
        <ecNumber evidence="3">2.1.1.-</ecNumber>
    </recommendedName>
</protein>
<comment type="similarity">
    <text evidence="3">Belongs to the N(4)/N(6)-methyltransferase family.</text>
</comment>
<evidence type="ECO:0000256" key="2">
    <source>
        <dbReference type="ARBA" id="ARBA00022679"/>
    </source>
</evidence>
<dbReference type="SUPFAM" id="SSF53335">
    <property type="entry name" value="S-adenosyl-L-methionine-dependent methyltransferases"/>
    <property type="match status" value="1"/>
</dbReference>
<dbReference type="AlphaFoldDB" id="A0A7X8RG26"/>
<reference evidence="5 6" key="1">
    <citation type="journal article" date="2020" name="Biotechnol. Biofuels">
        <title>New insights from the biogas microbiome by comprehensive genome-resolved metagenomics of nearly 1600 species originating from multiple anaerobic digesters.</title>
        <authorList>
            <person name="Campanaro S."/>
            <person name="Treu L."/>
            <person name="Rodriguez-R L.M."/>
            <person name="Kovalovszki A."/>
            <person name="Ziels R.M."/>
            <person name="Maus I."/>
            <person name="Zhu X."/>
            <person name="Kougias P.G."/>
            <person name="Basile A."/>
            <person name="Luo G."/>
            <person name="Schluter A."/>
            <person name="Konstantinidis K.T."/>
            <person name="Angelidaki I."/>
        </authorList>
    </citation>
    <scope>NUCLEOTIDE SEQUENCE [LARGE SCALE GENOMIC DNA]</scope>
    <source>
        <strain evidence="5">AS23ysBPME_344</strain>
    </source>
</reference>
<dbReference type="EC" id="2.1.1.-" evidence="3"/>
<dbReference type="Proteomes" id="UP000568696">
    <property type="component" value="Unassembled WGS sequence"/>
</dbReference>
<dbReference type="GO" id="GO:0008170">
    <property type="term" value="F:N-methyltransferase activity"/>
    <property type="evidence" value="ECO:0007669"/>
    <property type="project" value="InterPro"/>
</dbReference>
<dbReference type="GO" id="GO:0032259">
    <property type="term" value="P:methylation"/>
    <property type="evidence" value="ECO:0007669"/>
    <property type="project" value="UniProtKB-KW"/>
</dbReference>
<dbReference type="InterPro" id="IPR029063">
    <property type="entry name" value="SAM-dependent_MTases_sf"/>
</dbReference>
<keyword evidence="1 5" id="KW-0489">Methyltransferase</keyword>
<evidence type="ECO:0000256" key="3">
    <source>
        <dbReference type="RuleBase" id="RU362026"/>
    </source>
</evidence>
<dbReference type="Gene3D" id="3.40.50.150">
    <property type="entry name" value="Vaccinia Virus protein VP39"/>
    <property type="match status" value="2"/>
</dbReference>
<gene>
    <name evidence="5" type="ORF">GX356_06450</name>
</gene>
<dbReference type="CDD" id="cd02440">
    <property type="entry name" value="AdoMet_MTases"/>
    <property type="match status" value="1"/>
</dbReference>
<feature type="domain" description="DNA methylase N-4/N-6" evidence="4">
    <location>
        <begin position="58"/>
        <end position="107"/>
    </location>
</feature>
<comment type="caution">
    <text evidence="5">The sequence shown here is derived from an EMBL/GenBank/DDBJ whole genome shotgun (WGS) entry which is preliminary data.</text>
</comment>
<proteinExistence type="inferred from homology"/>
<feature type="non-terminal residue" evidence="5">
    <location>
        <position position="242"/>
    </location>
</feature>
<dbReference type="GO" id="GO:0003677">
    <property type="term" value="F:DNA binding"/>
    <property type="evidence" value="ECO:0007669"/>
    <property type="project" value="InterPro"/>
</dbReference>
<evidence type="ECO:0000259" key="4">
    <source>
        <dbReference type="Pfam" id="PF01555"/>
    </source>
</evidence>
<keyword evidence="2 5" id="KW-0808">Transferase</keyword>
<evidence type="ECO:0000313" key="6">
    <source>
        <dbReference type="Proteomes" id="UP000568696"/>
    </source>
</evidence>
<evidence type="ECO:0000313" key="5">
    <source>
        <dbReference type="EMBL" id="NLP39344.1"/>
    </source>
</evidence>
<dbReference type="Pfam" id="PF01555">
    <property type="entry name" value="N6_N4_Mtase"/>
    <property type="match status" value="1"/>
</dbReference>
<sequence>MTFTVLPAATCGNTYRRPRTPTTLPDMSPLVTRLFATHDQFVATRPPGADEDVHMIPAIVDHVISTLSAPGDLVLDPFAGFGTTLARAVASGRRAAGVELLPERVAHIRRAVPSASTIEGDARSLSLLIDAPVHLILSSPPYMTITHHEADPLTAYEHDGGDYARYLRELGLVAAQCAELLVPGGHLVWNVADILHEGDHTPLIDDCARVLSSHLEQVGVVEISWDRLPHDLTRDALLVFRR</sequence>
<dbReference type="InterPro" id="IPR002941">
    <property type="entry name" value="DNA_methylase_N4/N6"/>
</dbReference>
<accession>A0A7X8RG26</accession>
<evidence type="ECO:0000256" key="1">
    <source>
        <dbReference type="ARBA" id="ARBA00022603"/>
    </source>
</evidence>
<organism evidence="5 6">
    <name type="scientific">Corynebacterium pollutisoli</name>
    <dbReference type="NCBI Taxonomy" id="1610489"/>
    <lineage>
        <taxon>Bacteria</taxon>
        <taxon>Bacillati</taxon>
        <taxon>Actinomycetota</taxon>
        <taxon>Actinomycetes</taxon>
        <taxon>Mycobacteriales</taxon>
        <taxon>Corynebacteriaceae</taxon>
        <taxon>Corynebacterium</taxon>
    </lineage>
</organism>
<dbReference type="InterPro" id="IPR001091">
    <property type="entry name" value="RM_Methyltransferase"/>
</dbReference>
<dbReference type="PRINTS" id="PR00508">
    <property type="entry name" value="S21N4MTFRASE"/>
</dbReference>
<dbReference type="EMBL" id="JAAYSN010000169">
    <property type="protein sequence ID" value="NLP39344.1"/>
    <property type="molecule type" value="Genomic_DNA"/>
</dbReference>
<name>A0A7X8RG26_9CORY</name>